<evidence type="ECO:0000256" key="3">
    <source>
        <dbReference type="SAM" id="Phobius"/>
    </source>
</evidence>
<dbReference type="Proteomes" id="UP000031668">
    <property type="component" value="Unassembled WGS sequence"/>
</dbReference>
<sequence>MIQADRNCICQKDDSDCKTPQCAGFLCNNSKCFINNVRCNGVDDCGDNSDEMDCKSGPVEIPVIDPDPKTTRMKRRIYAYLIAVACLTILGYLAYHVSKWIYHIYQARSQDLNFYSYALGTV</sequence>
<evidence type="ECO:0000256" key="1">
    <source>
        <dbReference type="ARBA" id="ARBA00023157"/>
    </source>
</evidence>
<comment type="caution">
    <text evidence="4">The sequence shown here is derived from an EMBL/GenBank/DDBJ whole genome shotgun (WGS) entry which is preliminary data.</text>
</comment>
<dbReference type="InterPro" id="IPR036055">
    <property type="entry name" value="LDL_receptor-like_sf"/>
</dbReference>
<accession>A0A0C2M8V7</accession>
<keyword evidence="3" id="KW-0472">Membrane</keyword>
<evidence type="ECO:0000313" key="5">
    <source>
        <dbReference type="Proteomes" id="UP000031668"/>
    </source>
</evidence>
<protein>
    <submittedName>
        <fullName evidence="4">Complement component C6</fullName>
    </submittedName>
</protein>
<keyword evidence="1 2" id="KW-1015">Disulfide bond</keyword>
<dbReference type="Pfam" id="PF00057">
    <property type="entry name" value="Ldl_recept_a"/>
    <property type="match status" value="1"/>
</dbReference>
<dbReference type="Gene3D" id="4.10.400.10">
    <property type="entry name" value="Low-density Lipoprotein Receptor"/>
    <property type="match status" value="1"/>
</dbReference>
<feature type="disulfide bond" evidence="2">
    <location>
        <begin position="27"/>
        <end position="45"/>
    </location>
</feature>
<evidence type="ECO:0000256" key="2">
    <source>
        <dbReference type="PROSITE-ProRule" id="PRU00124"/>
    </source>
</evidence>
<reference evidence="4 5" key="1">
    <citation type="journal article" date="2014" name="Genome Biol. Evol.">
        <title>The genome of the myxosporean Thelohanellus kitauei shows adaptations to nutrient acquisition within its fish host.</title>
        <authorList>
            <person name="Yang Y."/>
            <person name="Xiong J."/>
            <person name="Zhou Z."/>
            <person name="Huo F."/>
            <person name="Miao W."/>
            <person name="Ran C."/>
            <person name="Liu Y."/>
            <person name="Zhang J."/>
            <person name="Feng J."/>
            <person name="Wang M."/>
            <person name="Wang M."/>
            <person name="Wang L."/>
            <person name="Yao B."/>
        </authorList>
    </citation>
    <scope>NUCLEOTIDE SEQUENCE [LARGE SCALE GENOMIC DNA]</scope>
    <source>
        <strain evidence="4">Wuqing</strain>
    </source>
</reference>
<keyword evidence="3" id="KW-0812">Transmembrane</keyword>
<dbReference type="AlphaFoldDB" id="A0A0C2M8V7"/>
<dbReference type="CDD" id="cd00112">
    <property type="entry name" value="LDLa"/>
    <property type="match status" value="1"/>
</dbReference>
<dbReference type="SUPFAM" id="SSF57424">
    <property type="entry name" value="LDL receptor-like module"/>
    <property type="match status" value="1"/>
</dbReference>
<feature type="transmembrane region" description="Helical" evidence="3">
    <location>
        <begin position="77"/>
        <end position="95"/>
    </location>
</feature>
<feature type="disulfide bond" evidence="2">
    <location>
        <begin position="39"/>
        <end position="54"/>
    </location>
</feature>
<dbReference type="InterPro" id="IPR002172">
    <property type="entry name" value="LDrepeatLR_classA_rpt"/>
</dbReference>
<organism evidence="4 5">
    <name type="scientific">Thelohanellus kitauei</name>
    <name type="common">Myxosporean</name>
    <dbReference type="NCBI Taxonomy" id="669202"/>
    <lineage>
        <taxon>Eukaryota</taxon>
        <taxon>Metazoa</taxon>
        <taxon>Cnidaria</taxon>
        <taxon>Myxozoa</taxon>
        <taxon>Myxosporea</taxon>
        <taxon>Bivalvulida</taxon>
        <taxon>Platysporina</taxon>
        <taxon>Myxobolidae</taxon>
        <taxon>Thelohanellus</taxon>
    </lineage>
</organism>
<evidence type="ECO:0000313" key="4">
    <source>
        <dbReference type="EMBL" id="KII60744.1"/>
    </source>
</evidence>
<comment type="caution">
    <text evidence="2">Lacks conserved residue(s) required for the propagation of feature annotation.</text>
</comment>
<name>A0A0C2M8V7_THEKT</name>
<proteinExistence type="predicted"/>
<dbReference type="OrthoDB" id="5946163at2759"/>
<keyword evidence="5" id="KW-1185">Reference proteome</keyword>
<dbReference type="EMBL" id="JWZT01005467">
    <property type="protein sequence ID" value="KII60744.1"/>
    <property type="molecule type" value="Genomic_DNA"/>
</dbReference>
<dbReference type="PROSITE" id="PS50068">
    <property type="entry name" value="LDLRA_2"/>
    <property type="match status" value="1"/>
</dbReference>
<dbReference type="SMART" id="SM00192">
    <property type="entry name" value="LDLa"/>
    <property type="match status" value="1"/>
</dbReference>
<keyword evidence="3" id="KW-1133">Transmembrane helix</keyword>
<gene>
    <name evidence="4" type="ORF">RF11_11863</name>
</gene>